<dbReference type="CDD" id="cd00757">
    <property type="entry name" value="ThiF_MoeB_HesA_family"/>
    <property type="match status" value="1"/>
</dbReference>
<dbReference type="FunFam" id="3.40.50.720:FF:000080">
    <property type="entry name" value="Thiazole biosynthesis adenylyltransferase ThiF"/>
    <property type="match status" value="1"/>
</dbReference>
<evidence type="ECO:0000313" key="3">
    <source>
        <dbReference type="EMBL" id="MBL6811295.1"/>
    </source>
</evidence>
<accession>A0A937LG76</accession>
<dbReference type="AlphaFoldDB" id="A0A937LG76"/>
<dbReference type="Proteomes" id="UP000744438">
    <property type="component" value="Unassembled WGS sequence"/>
</dbReference>
<feature type="domain" description="THIF-type NAD/FAD binding fold" evidence="2">
    <location>
        <begin position="9"/>
        <end position="241"/>
    </location>
</feature>
<dbReference type="Gene3D" id="3.40.50.720">
    <property type="entry name" value="NAD(P)-binding Rossmann-like Domain"/>
    <property type="match status" value="1"/>
</dbReference>
<reference evidence="3" key="1">
    <citation type="submission" date="2020-10" db="EMBL/GenBank/DDBJ databases">
        <title>Microbiome of the Black Sea water column analyzed by genome centric metagenomics.</title>
        <authorList>
            <person name="Cabello-Yeves P.J."/>
            <person name="Callieri C."/>
            <person name="Picazo A."/>
            <person name="Mehrshad M."/>
            <person name="Haro-Moreno J.M."/>
            <person name="Roda-Garcia J."/>
            <person name="Dzembekova N."/>
            <person name="Slabakova V."/>
            <person name="Slabakova N."/>
            <person name="Moncheva S."/>
            <person name="Rodriguez-Valera F."/>
        </authorList>
    </citation>
    <scope>NUCLEOTIDE SEQUENCE</scope>
    <source>
        <strain evidence="3">BS307-5m-G49</strain>
    </source>
</reference>
<evidence type="ECO:0000313" key="4">
    <source>
        <dbReference type="Proteomes" id="UP000744438"/>
    </source>
</evidence>
<comment type="similarity">
    <text evidence="1">Belongs to the HesA/MoeB/ThiF family.</text>
</comment>
<dbReference type="GO" id="GO:0008146">
    <property type="term" value="F:sulfotransferase activity"/>
    <property type="evidence" value="ECO:0007669"/>
    <property type="project" value="TreeGrafter"/>
</dbReference>
<dbReference type="GO" id="GO:0008641">
    <property type="term" value="F:ubiquitin-like modifier activating enzyme activity"/>
    <property type="evidence" value="ECO:0007669"/>
    <property type="project" value="InterPro"/>
</dbReference>
<dbReference type="GO" id="GO:0016779">
    <property type="term" value="F:nucleotidyltransferase activity"/>
    <property type="evidence" value="ECO:0007669"/>
    <property type="project" value="TreeGrafter"/>
</dbReference>
<proteinExistence type="inferred from homology"/>
<evidence type="ECO:0000259" key="2">
    <source>
        <dbReference type="Pfam" id="PF00899"/>
    </source>
</evidence>
<gene>
    <name evidence="3" type="ORF">ISQ63_00240</name>
</gene>
<dbReference type="InterPro" id="IPR045886">
    <property type="entry name" value="ThiF/MoeB/HesA"/>
</dbReference>
<dbReference type="SUPFAM" id="SSF69572">
    <property type="entry name" value="Activating enzymes of the ubiquitin-like proteins"/>
    <property type="match status" value="1"/>
</dbReference>
<evidence type="ECO:0000256" key="1">
    <source>
        <dbReference type="ARBA" id="ARBA00009919"/>
    </source>
</evidence>
<dbReference type="PANTHER" id="PTHR10953">
    <property type="entry name" value="UBIQUITIN-ACTIVATING ENZYME E1"/>
    <property type="match status" value="1"/>
</dbReference>
<name>A0A937LG76_9GAMM</name>
<dbReference type="InterPro" id="IPR000594">
    <property type="entry name" value="ThiF_NAD_FAD-bd"/>
</dbReference>
<organism evidence="3 4">
    <name type="scientific">SAR86 cluster bacterium</name>
    <dbReference type="NCBI Taxonomy" id="2030880"/>
    <lineage>
        <taxon>Bacteria</taxon>
        <taxon>Pseudomonadati</taxon>
        <taxon>Pseudomonadota</taxon>
        <taxon>Gammaproteobacteria</taxon>
        <taxon>SAR86 cluster</taxon>
    </lineage>
</organism>
<comment type="caution">
    <text evidence="3">The sequence shown here is derived from an EMBL/GenBank/DDBJ whole genome shotgun (WGS) entry which is preliminary data.</text>
</comment>
<dbReference type="GO" id="GO:0005829">
    <property type="term" value="C:cytosol"/>
    <property type="evidence" value="ECO:0007669"/>
    <property type="project" value="TreeGrafter"/>
</dbReference>
<dbReference type="EMBL" id="JADHQC010000001">
    <property type="protein sequence ID" value="MBL6811295.1"/>
    <property type="molecule type" value="Genomic_DNA"/>
</dbReference>
<sequence length="245" mass="27586">MLKEELLRYSRHIMLPEIDIEGQEKINDMSLAFIGMGGLGCSASLYSALSGFGKIKIIDFDFVEASNLQRQILFDENDLSKNKATTSVKKLSQLNPFVELTGLEEKVDSANIKHLLKDSEIILDCSDNFETRKIVNKYCVKHKKILVSGSSIAWKGQLGCFDLRDATNSCYECLFEDLENEDLSCRESAIASPLVGAMGSLMAIEVIKATVEKNFESYFMIFDSLKGIFKRVDIHKNPECRICRI</sequence>
<dbReference type="InterPro" id="IPR035985">
    <property type="entry name" value="Ubiquitin-activating_enz"/>
</dbReference>
<dbReference type="GO" id="GO:0004792">
    <property type="term" value="F:thiosulfate-cyanide sulfurtransferase activity"/>
    <property type="evidence" value="ECO:0007669"/>
    <property type="project" value="TreeGrafter"/>
</dbReference>
<dbReference type="PANTHER" id="PTHR10953:SF102">
    <property type="entry name" value="ADENYLYLTRANSFERASE AND SULFURTRANSFERASE MOCS3"/>
    <property type="match status" value="1"/>
</dbReference>
<dbReference type="Pfam" id="PF00899">
    <property type="entry name" value="ThiF"/>
    <property type="match status" value="1"/>
</dbReference>
<protein>
    <submittedName>
        <fullName evidence="3">HesA/MoeB/ThiF family protein</fullName>
    </submittedName>
</protein>